<evidence type="ECO:0000256" key="4">
    <source>
        <dbReference type="ARBA" id="ARBA00022475"/>
    </source>
</evidence>
<keyword evidence="5" id="KW-0547">Nucleotide-binding</keyword>
<dbReference type="PROSITE" id="PS00211">
    <property type="entry name" value="ABC_TRANSPORTER_1"/>
    <property type="match status" value="1"/>
</dbReference>
<dbReference type="InterPro" id="IPR003439">
    <property type="entry name" value="ABC_transporter-like_ATP-bd"/>
</dbReference>
<keyword evidence="3" id="KW-0813">Transport</keyword>
<keyword evidence="7" id="KW-0472">Membrane</keyword>
<dbReference type="InterPro" id="IPR013563">
    <property type="entry name" value="Oligopep_ABC_C"/>
</dbReference>
<name>A0ABT9E5K5_9PROT</name>
<dbReference type="SMART" id="SM00382">
    <property type="entry name" value="AAA"/>
    <property type="match status" value="1"/>
</dbReference>
<dbReference type="NCBIfam" id="TIGR01727">
    <property type="entry name" value="oligo_HPY"/>
    <property type="match status" value="1"/>
</dbReference>
<evidence type="ECO:0000256" key="5">
    <source>
        <dbReference type="ARBA" id="ARBA00022741"/>
    </source>
</evidence>
<evidence type="ECO:0000256" key="6">
    <source>
        <dbReference type="ARBA" id="ARBA00022840"/>
    </source>
</evidence>
<evidence type="ECO:0000259" key="8">
    <source>
        <dbReference type="PROSITE" id="PS50893"/>
    </source>
</evidence>
<dbReference type="CDD" id="cd03257">
    <property type="entry name" value="ABC_NikE_OppD_transporters"/>
    <property type="match status" value="1"/>
</dbReference>
<dbReference type="Pfam" id="PF08352">
    <property type="entry name" value="oligo_HPY"/>
    <property type="match status" value="1"/>
</dbReference>
<dbReference type="SUPFAM" id="SSF52540">
    <property type="entry name" value="P-loop containing nucleoside triphosphate hydrolases"/>
    <property type="match status" value="1"/>
</dbReference>
<dbReference type="InterPro" id="IPR003593">
    <property type="entry name" value="AAA+_ATPase"/>
</dbReference>
<organism evidence="9 10">
    <name type="scientific">Paracraurococcus lichenis</name>
    <dbReference type="NCBI Taxonomy" id="3064888"/>
    <lineage>
        <taxon>Bacteria</taxon>
        <taxon>Pseudomonadati</taxon>
        <taxon>Pseudomonadota</taxon>
        <taxon>Alphaproteobacteria</taxon>
        <taxon>Acetobacterales</taxon>
        <taxon>Roseomonadaceae</taxon>
        <taxon>Paracraurococcus</taxon>
    </lineage>
</organism>
<evidence type="ECO:0000313" key="10">
    <source>
        <dbReference type="Proteomes" id="UP001243009"/>
    </source>
</evidence>
<keyword evidence="4" id="KW-1003">Cell membrane</keyword>
<evidence type="ECO:0000313" key="9">
    <source>
        <dbReference type="EMBL" id="MDO9711456.1"/>
    </source>
</evidence>
<dbReference type="PROSITE" id="PS50893">
    <property type="entry name" value="ABC_TRANSPORTER_2"/>
    <property type="match status" value="1"/>
</dbReference>
<reference evidence="9 10" key="1">
    <citation type="submission" date="2023-08" db="EMBL/GenBank/DDBJ databases">
        <title>The draft genome sequence of Paracraurococcus sp. LOR1-02.</title>
        <authorList>
            <person name="Kingkaew E."/>
            <person name="Tanasupawat S."/>
        </authorList>
    </citation>
    <scope>NUCLEOTIDE SEQUENCE [LARGE SCALE GENOMIC DNA]</scope>
    <source>
        <strain evidence="9 10">LOR1-02</strain>
    </source>
</reference>
<evidence type="ECO:0000256" key="2">
    <source>
        <dbReference type="ARBA" id="ARBA00005417"/>
    </source>
</evidence>
<dbReference type="PANTHER" id="PTHR43297:SF2">
    <property type="entry name" value="DIPEPTIDE TRANSPORT ATP-BINDING PROTEIN DPPD"/>
    <property type="match status" value="1"/>
</dbReference>
<feature type="domain" description="ABC transporter" evidence="8">
    <location>
        <begin position="7"/>
        <end position="252"/>
    </location>
</feature>
<comment type="caution">
    <text evidence="9">The sequence shown here is derived from an EMBL/GenBank/DDBJ whole genome shotgun (WGS) entry which is preliminary data.</text>
</comment>
<proteinExistence type="inferred from homology"/>
<sequence>MSQVPILEVQDLTVRFGALTAVDRLSFALAARETLAIVGESGCGKSVSAMAILRLLPATARLGGRVLFRGQDLVRLDETELAGLRSRGAAMIFQDPLSALNPVMRVGEQIAEVVRRHDGASRAAARRRALELLAQVRITDPERRLDDYPHRLSGGMRQRVMIAMALAARPALLIADEATTALDVTIQAQILKLLWSLQQELGMALILISHDLAVVAEMADRVLVMYAGRKIEEQPADSFFQRPLHPYSRGLLRARPVAGHWQEDLAEIPGVVPALDALPAGCAFAPRCAEAIAACHAEAPPLARHGAGFAACIRIPQLALQEAT</sequence>
<evidence type="ECO:0000256" key="7">
    <source>
        <dbReference type="ARBA" id="ARBA00023136"/>
    </source>
</evidence>
<dbReference type="InterPro" id="IPR050388">
    <property type="entry name" value="ABC_Ni/Peptide_Import"/>
</dbReference>
<accession>A0ABT9E5K5</accession>
<dbReference type="InterPro" id="IPR017871">
    <property type="entry name" value="ABC_transporter-like_CS"/>
</dbReference>
<dbReference type="PANTHER" id="PTHR43297">
    <property type="entry name" value="OLIGOPEPTIDE TRANSPORT ATP-BINDING PROTEIN APPD"/>
    <property type="match status" value="1"/>
</dbReference>
<dbReference type="Pfam" id="PF00005">
    <property type="entry name" value="ABC_tran"/>
    <property type="match status" value="1"/>
</dbReference>
<comment type="subcellular location">
    <subcellularLocation>
        <location evidence="1">Cell inner membrane</location>
        <topology evidence="1">Peripheral membrane protein</topology>
    </subcellularLocation>
</comment>
<protein>
    <submittedName>
        <fullName evidence="9">ABC transporter ATP-binding protein</fullName>
    </submittedName>
</protein>
<keyword evidence="6 9" id="KW-0067">ATP-binding</keyword>
<evidence type="ECO:0000256" key="1">
    <source>
        <dbReference type="ARBA" id="ARBA00004417"/>
    </source>
</evidence>
<dbReference type="EMBL" id="JAUTWS010000029">
    <property type="protein sequence ID" value="MDO9711456.1"/>
    <property type="molecule type" value="Genomic_DNA"/>
</dbReference>
<comment type="similarity">
    <text evidence="2">Belongs to the ABC transporter superfamily.</text>
</comment>
<dbReference type="GO" id="GO:0005524">
    <property type="term" value="F:ATP binding"/>
    <property type="evidence" value="ECO:0007669"/>
    <property type="project" value="UniProtKB-KW"/>
</dbReference>
<dbReference type="InterPro" id="IPR027417">
    <property type="entry name" value="P-loop_NTPase"/>
</dbReference>
<dbReference type="RefSeq" id="WP_305106315.1">
    <property type="nucleotide sequence ID" value="NZ_JAUTWS010000029.1"/>
</dbReference>
<evidence type="ECO:0000256" key="3">
    <source>
        <dbReference type="ARBA" id="ARBA00022448"/>
    </source>
</evidence>
<dbReference type="Proteomes" id="UP001243009">
    <property type="component" value="Unassembled WGS sequence"/>
</dbReference>
<gene>
    <name evidence="9" type="ORF">Q7A36_24125</name>
</gene>
<keyword evidence="10" id="KW-1185">Reference proteome</keyword>
<dbReference type="Gene3D" id="3.40.50.300">
    <property type="entry name" value="P-loop containing nucleotide triphosphate hydrolases"/>
    <property type="match status" value="1"/>
</dbReference>